<sequence>MTNPSRILPATTTVATVALLALSFNPMIGAFHAPSSHNRCHSSRRCGRCHSTSSVASSSSSSTALRAASKAAGGSSSRRKKAPTPSGGGGGNGRYPASTVMDPHGPTPHLEPDPFPEVDLDSLPEARYDESNHPVPHQPWRRGDTDGCHDPLTAPWRLEAEAIISDAVNLVGGNVVDVTWYMAKCVISIDERSLKNVVGYVDGPEVRIVYPDDTDVTGHVWDPSASNGDDDMEEMYTEEDEILDYEQYDEDIEYEILKANMPVEYDEETGKELPPREPRSREERAQEMRDEWDTRFLDEPRVEKPDDGMFSHPVDTKALSVVSQAITTALAVEDVEERLRILSRHDVILTSPLDNPCVLDSQREFDDALGLDVYVETRDPWGSNRVLFGKLVDRNALDVVINQDNSGRMVTIPHSMIHQVLLPSGLAKASAKIKAGLTFDDDDDGDGDDDDDDYDDDDDDDDDDDSSEEGDEYDDGSEDGEEDDNEDGGGYRDVEEEEVFE</sequence>
<feature type="region of interest" description="Disordered" evidence="1">
    <location>
        <begin position="35"/>
        <end position="114"/>
    </location>
</feature>
<dbReference type="SUPFAM" id="SSF74942">
    <property type="entry name" value="YhbC-like, C-terminal domain"/>
    <property type="match status" value="1"/>
</dbReference>
<dbReference type="InterPro" id="IPR036847">
    <property type="entry name" value="RimP_C_sf"/>
</dbReference>
<proteinExistence type="predicted"/>
<evidence type="ECO:0000313" key="3">
    <source>
        <dbReference type="Proteomes" id="UP001530377"/>
    </source>
</evidence>
<accession>A0ABD3SBC4</accession>
<comment type="caution">
    <text evidence="2">The sequence shown here is derived from an EMBL/GenBank/DDBJ whole genome shotgun (WGS) entry which is preliminary data.</text>
</comment>
<dbReference type="EMBL" id="JALLPB020000088">
    <property type="protein sequence ID" value="KAL3821647.1"/>
    <property type="molecule type" value="Genomic_DNA"/>
</dbReference>
<feature type="compositionally biased region" description="Low complexity" evidence="1">
    <location>
        <begin position="49"/>
        <end position="76"/>
    </location>
</feature>
<feature type="region of interest" description="Disordered" evidence="1">
    <location>
        <begin position="437"/>
        <end position="501"/>
    </location>
</feature>
<evidence type="ECO:0000256" key="1">
    <source>
        <dbReference type="SAM" id="MobiDB-lite"/>
    </source>
</evidence>
<protein>
    <submittedName>
        <fullName evidence="2">Uncharacterized protein</fullName>
    </submittedName>
</protein>
<dbReference type="Proteomes" id="UP001530377">
    <property type="component" value="Unassembled WGS sequence"/>
</dbReference>
<organism evidence="2 3">
    <name type="scientific">Cyclostephanos tholiformis</name>
    <dbReference type="NCBI Taxonomy" id="382380"/>
    <lineage>
        <taxon>Eukaryota</taxon>
        <taxon>Sar</taxon>
        <taxon>Stramenopiles</taxon>
        <taxon>Ochrophyta</taxon>
        <taxon>Bacillariophyta</taxon>
        <taxon>Coscinodiscophyceae</taxon>
        <taxon>Thalassiosirophycidae</taxon>
        <taxon>Stephanodiscales</taxon>
        <taxon>Stephanodiscaceae</taxon>
        <taxon>Cyclostephanos</taxon>
    </lineage>
</organism>
<name>A0ABD3SBC4_9STRA</name>
<dbReference type="AlphaFoldDB" id="A0ABD3SBC4"/>
<feature type="region of interest" description="Disordered" evidence="1">
    <location>
        <begin position="266"/>
        <end position="289"/>
    </location>
</feature>
<keyword evidence="3" id="KW-1185">Reference proteome</keyword>
<reference evidence="2 3" key="1">
    <citation type="submission" date="2024-10" db="EMBL/GenBank/DDBJ databases">
        <title>Updated reference genomes for cyclostephanoid diatoms.</title>
        <authorList>
            <person name="Roberts W.R."/>
            <person name="Alverson A.J."/>
        </authorList>
    </citation>
    <scope>NUCLEOTIDE SEQUENCE [LARGE SCALE GENOMIC DNA]</scope>
    <source>
        <strain evidence="2 3">AJA228-03</strain>
    </source>
</reference>
<evidence type="ECO:0000313" key="2">
    <source>
        <dbReference type="EMBL" id="KAL3821647.1"/>
    </source>
</evidence>
<feature type="compositionally biased region" description="Basic residues" evidence="1">
    <location>
        <begin position="38"/>
        <end position="48"/>
    </location>
</feature>
<feature type="compositionally biased region" description="Basic and acidic residues" evidence="1">
    <location>
        <begin position="268"/>
        <end position="289"/>
    </location>
</feature>
<feature type="compositionally biased region" description="Acidic residues" evidence="1">
    <location>
        <begin position="439"/>
        <end position="487"/>
    </location>
</feature>
<gene>
    <name evidence="2" type="ORF">ACHAXA_006067</name>
</gene>